<dbReference type="EMBL" id="JACHET010000001">
    <property type="protein sequence ID" value="MBB6182917.1"/>
    <property type="molecule type" value="Genomic_DNA"/>
</dbReference>
<reference evidence="2 3" key="1">
    <citation type="submission" date="2020-08" db="EMBL/GenBank/DDBJ databases">
        <title>Genomic Encyclopedia of Type Strains, Phase IV (KMG-IV): sequencing the most valuable type-strain genomes for metagenomic binning, comparative biology and taxonomic classification.</title>
        <authorList>
            <person name="Goeker M."/>
        </authorList>
    </citation>
    <scope>NUCLEOTIDE SEQUENCE [LARGE SCALE GENOMIC DNA]</scope>
    <source>
        <strain evidence="2 3">DSM 107085</strain>
    </source>
</reference>
<name>A0A841KFY4_9GAMM</name>
<proteinExistence type="predicted"/>
<dbReference type="SUPFAM" id="SSF53335">
    <property type="entry name" value="S-adenosyl-L-methionine-dependent methyltransferases"/>
    <property type="match status" value="1"/>
</dbReference>
<keyword evidence="2" id="KW-0808">Transferase</keyword>
<evidence type="ECO:0000313" key="3">
    <source>
        <dbReference type="Proteomes" id="UP000560000"/>
    </source>
</evidence>
<dbReference type="Pfam" id="PF08241">
    <property type="entry name" value="Methyltransf_11"/>
    <property type="match status" value="1"/>
</dbReference>
<dbReference type="GO" id="GO:0008757">
    <property type="term" value="F:S-adenosylmethionine-dependent methyltransferase activity"/>
    <property type="evidence" value="ECO:0007669"/>
    <property type="project" value="InterPro"/>
</dbReference>
<feature type="domain" description="Methyltransferase type 11" evidence="1">
    <location>
        <begin position="75"/>
        <end position="118"/>
    </location>
</feature>
<dbReference type="GO" id="GO:0032259">
    <property type="term" value="P:methylation"/>
    <property type="evidence" value="ECO:0007669"/>
    <property type="project" value="UniProtKB-KW"/>
</dbReference>
<gene>
    <name evidence="2" type="ORF">HNQ86_000262</name>
</gene>
<accession>A0A841KFY4</accession>
<dbReference type="AlphaFoldDB" id="A0A841KFY4"/>
<dbReference type="Proteomes" id="UP000560000">
    <property type="component" value="Unassembled WGS sequence"/>
</dbReference>
<dbReference type="OrthoDB" id="5983563at2"/>
<dbReference type="InterPro" id="IPR029063">
    <property type="entry name" value="SAM-dependent_MTases_sf"/>
</dbReference>
<dbReference type="Gene3D" id="3.40.50.150">
    <property type="entry name" value="Vaccinia Virus protein VP39"/>
    <property type="match status" value="1"/>
</dbReference>
<keyword evidence="2" id="KW-0489">Methyltransferase</keyword>
<comment type="caution">
    <text evidence="2">The sequence shown here is derived from an EMBL/GenBank/DDBJ whole genome shotgun (WGS) entry which is preliminary data.</text>
</comment>
<evidence type="ECO:0000259" key="1">
    <source>
        <dbReference type="Pfam" id="PF08241"/>
    </source>
</evidence>
<dbReference type="RefSeq" id="WP_052394926.1">
    <property type="nucleotide sequence ID" value="NZ_JACHET010000001.1"/>
</dbReference>
<evidence type="ECO:0000313" key="2">
    <source>
        <dbReference type="EMBL" id="MBB6182917.1"/>
    </source>
</evidence>
<protein>
    <submittedName>
        <fullName evidence="2">SAM-dependent methyltransferase</fullName>
    </submittedName>
</protein>
<organism evidence="2 3">
    <name type="scientific">Oleiagrimonas soli</name>
    <dbReference type="NCBI Taxonomy" id="1543381"/>
    <lineage>
        <taxon>Bacteria</taxon>
        <taxon>Pseudomonadati</taxon>
        <taxon>Pseudomonadota</taxon>
        <taxon>Gammaproteobacteria</taxon>
        <taxon>Lysobacterales</taxon>
        <taxon>Rhodanobacteraceae</taxon>
        <taxon>Oleiagrimonas</taxon>
    </lineage>
</organism>
<sequence>MPAPEQVLYATTAMRALLRAEEALLRTLMPLRAGSYGLYLGMRDAAHVCSESAAHWVRLRSEDGHWRGALKARRDEALPFADGAFSVVVISQAQQFGDDARDLLREAARVTAPGGTLALCGVHPCSAWTPWLAWCMRDAQRGLRLHTPQRWVRDVAAQGFKVVERRRFGRVFPQGDAGGGVGSPHFGGGYVIVARKHPPAVTPLRFARLPGRVRGTAGSLAPGAHRECA</sequence>
<dbReference type="InterPro" id="IPR013216">
    <property type="entry name" value="Methyltransf_11"/>
</dbReference>